<accession>A0A7W8VEK0</accession>
<keyword evidence="3" id="KW-1185">Reference proteome</keyword>
<dbReference type="RefSeq" id="WP_184393070.1">
    <property type="nucleotide sequence ID" value="NZ_BAAAJD010000044.1"/>
</dbReference>
<dbReference type="AlphaFoldDB" id="A0A7W8VEK0"/>
<dbReference type="GO" id="GO:0005840">
    <property type="term" value="C:ribosome"/>
    <property type="evidence" value="ECO:0007669"/>
    <property type="project" value="UniProtKB-KW"/>
</dbReference>
<dbReference type="EMBL" id="JACHDB010000001">
    <property type="protein sequence ID" value="MBB5433377.1"/>
    <property type="molecule type" value="Genomic_DNA"/>
</dbReference>
<dbReference type="Proteomes" id="UP000572635">
    <property type="component" value="Unassembled WGS sequence"/>
</dbReference>
<comment type="caution">
    <text evidence="2">The sequence shown here is derived from an EMBL/GenBank/DDBJ whole genome shotgun (WGS) entry which is preliminary data.</text>
</comment>
<sequence>MPEKASQERTVITGPDGAPLLDYLDRSSGDVRVAAGLRPLGPGAARAAVERLAGWRVITAEEFARELVGLGGEARRRAHEMRRSLEADPPPAAWLDLAPETGGLRITPLDRSPEEVFQAIDAAFPPGHPDHSAGPDAPAEKFRSLLMLLGGAALGPVMELSALVIDDERPEGDRVAAGLILNDRSDDVPWIGDVFRRPEPRYAGLGGLLLRRMLAGASAAGLPEIGLAVTAENPAKLLYDRLGFRDLGVFTTVLLPGGAD</sequence>
<evidence type="ECO:0000313" key="2">
    <source>
        <dbReference type="EMBL" id="MBB5433377.1"/>
    </source>
</evidence>
<proteinExistence type="predicted"/>
<dbReference type="InterPro" id="IPR016181">
    <property type="entry name" value="Acyl_CoA_acyltransferase"/>
</dbReference>
<dbReference type="InterPro" id="IPR000182">
    <property type="entry name" value="GNAT_dom"/>
</dbReference>
<name>A0A7W8VEK0_9ACTN</name>
<feature type="domain" description="N-acetyltransferase" evidence="1">
    <location>
        <begin position="104"/>
        <end position="260"/>
    </location>
</feature>
<organism evidence="2 3">
    <name type="scientific">Nocardiopsis composta</name>
    <dbReference type="NCBI Taxonomy" id="157465"/>
    <lineage>
        <taxon>Bacteria</taxon>
        <taxon>Bacillati</taxon>
        <taxon>Actinomycetota</taxon>
        <taxon>Actinomycetes</taxon>
        <taxon>Streptosporangiales</taxon>
        <taxon>Nocardiopsidaceae</taxon>
        <taxon>Nocardiopsis</taxon>
    </lineage>
</organism>
<evidence type="ECO:0000313" key="3">
    <source>
        <dbReference type="Proteomes" id="UP000572635"/>
    </source>
</evidence>
<dbReference type="GO" id="GO:0016747">
    <property type="term" value="F:acyltransferase activity, transferring groups other than amino-acyl groups"/>
    <property type="evidence" value="ECO:0007669"/>
    <property type="project" value="InterPro"/>
</dbReference>
<protein>
    <submittedName>
        <fullName evidence="2">Ribosomal protein S18 acetylase RimI-like enzyme</fullName>
    </submittedName>
</protein>
<dbReference type="Gene3D" id="3.40.630.30">
    <property type="match status" value="1"/>
</dbReference>
<reference evidence="2 3" key="1">
    <citation type="submission" date="2020-08" db="EMBL/GenBank/DDBJ databases">
        <title>Sequencing the genomes of 1000 actinobacteria strains.</title>
        <authorList>
            <person name="Klenk H.-P."/>
        </authorList>
    </citation>
    <scope>NUCLEOTIDE SEQUENCE [LARGE SCALE GENOMIC DNA]</scope>
    <source>
        <strain evidence="2 3">DSM 44551</strain>
    </source>
</reference>
<keyword evidence="2" id="KW-0687">Ribonucleoprotein</keyword>
<dbReference type="SUPFAM" id="SSF55729">
    <property type="entry name" value="Acyl-CoA N-acyltransferases (Nat)"/>
    <property type="match status" value="1"/>
</dbReference>
<gene>
    <name evidence="2" type="ORF">HDA36_003461</name>
</gene>
<keyword evidence="2" id="KW-0689">Ribosomal protein</keyword>
<evidence type="ECO:0000259" key="1">
    <source>
        <dbReference type="PROSITE" id="PS51186"/>
    </source>
</evidence>
<dbReference type="PROSITE" id="PS51186">
    <property type="entry name" value="GNAT"/>
    <property type="match status" value="1"/>
</dbReference>